<dbReference type="PIRSF" id="PIRSF032442">
    <property type="entry name" value="UCP032442"/>
    <property type="match status" value="1"/>
</dbReference>
<keyword evidence="1" id="KW-0812">Transmembrane</keyword>
<keyword evidence="1" id="KW-0472">Membrane</keyword>
<evidence type="ECO:0000313" key="4">
    <source>
        <dbReference type="Proteomes" id="UP001589738"/>
    </source>
</evidence>
<dbReference type="RefSeq" id="WP_160547490.1">
    <property type="nucleotide sequence ID" value="NZ_JBHLUU010000121.1"/>
</dbReference>
<dbReference type="InterPro" id="IPR039563">
    <property type="entry name" value="Peptidase_C39_single_dom"/>
</dbReference>
<keyword evidence="4" id="KW-1185">Reference proteome</keyword>
<feature type="domain" description="Peptidase C39-like" evidence="2">
    <location>
        <begin position="66"/>
        <end position="231"/>
    </location>
</feature>
<evidence type="ECO:0000313" key="3">
    <source>
        <dbReference type="EMBL" id="MFC0477425.1"/>
    </source>
</evidence>
<comment type="caution">
    <text evidence="3">The sequence shown here is derived from an EMBL/GenBank/DDBJ whole genome shotgun (WGS) entry which is preliminary data.</text>
</comment>
<name>A0ABV6KWM5_9BACI</name>
<sequence>MKIWKYILGSIILLLSTFSLYTLFVQKKYGEITFAQIIDNKKFNATSFEAKKDRLPIIKIKDTVLLDAPTIKQFPELPRGCEVTSLAMLLQYKGINVGKMELAEKIPKDTTPLIKEGSNISWGHPNDGFIGDMYSYNNPGYGVYHLPIKKLAEEYMPGKVVDLTGSEFNELKTYLSLGSPVWVITNATYNSLPDSAFETWQTPRGDVNITYRLHSVLITGYDDKYVYFNDPLNGGKNKRVSTDNFIAAWEQLGRQAVTYY</sequence>
<proteinExistence type="predicted"/>
<keyword evidence="1" id="KW-1133">Transmembrane helix</keyword>
<dbReference type="PANTHER" id="PTHR37806:SF1">
    <property type="entry name" value="PEPTIDASE C39-LIKE DOMAIN-CONTAINING PROTEIN"/>
    <property type="match status" value="1"/>
</dbReference>
<organism evidence="3 4">
    <name type="scientific">Robertmurraya beringensis</name>
    <dbReference type="NCBI Taxonomy" id="641660"/>
    <lineage>
        <taxon>Bacteria</taxon>
        <taxon>Bacillati</taxon>
        <taxon>Bacillota</taxon>
        <taxon>Bacilli</taxon>
        <taxon>Bacillales</taxon>
        <taxon>Bacillaceae</taxon>
        <taxon>Robertmurraya</taxon>
    </lineage>
</organism>
<gene>
    <name evidence="3" type="ORF">ACFFHF_19715</name>
</gene>
<dbReference type="EMBL" id="JBHLUU010000121">
    <property type="protein sequence ID" value="MFC0477425.1"/>
    <property type="molecule type" value="Genomic_DNA"/>
</dbReference>
<protein>
    <submittedName>
        <fullName evidence="3">C39 family peptidase</fullName>
    </submittedName>
</protein>
<dbReference type="Pfam" id="PF13529">
    <property type="entry name" value="Peptidase_C39_2"/>
    <property type="match status" value="1"/>
</dbReference>
<evidence type="ECO:0000256" key="1">
    <source>
        <dbReference type="SAM" id="Phobius"/>
    </source>
</evidence>
<reference evidence="3 4" key="1">
    <citation type="submission" date="2024-09" db="EMBL/GenBank/DDBJ databases">
        <authorList>
            <person name="Sun Q."/>
            <person name="Mori K."/>
        </authorList>
    </citation>
    <scope>NUCLEOTIDE SEQUENCE [LARGE SCALE GENOMIC DNA]</scope>
    <source>
        <strain evidence="3 4">CGMCC 1.9126</strain>
    </source>
</reference>
<dbReference type="InterPro" id="IPR016997">
    <property type="entry name" value="UCP032442"/>
</dbReference>
<evidence type="ECO:0000259" key="2">
    <source>
        <dbReference type="Pfam" id="PF13529"/>
    </source>
</evidence>
<accession>A0ABV6KWM5</accession>
<dbReference type="CDD" id="cd02549">
    <property type="entry name" value="Peptidase_C39A"/>
    <property type="match status" value="1"/>
</dbReference>
<dbReference type="InterPro" id="IPR039564">
    <property type="entry name" value="Peptidase_C39-like"/>
</dbReference>
<feature type="transmembrane region" description="Helical" evidence="1">
    <location>
        <begin position="6"/>
        <end position="24"/>
    </location>
</feature>
<dbReference type="Proteomes" id="UP001589738">
    <property type="component" value="Unassembled WGS sequence"/>
</dbReference>
<dbReference type="PANTHER" id="PTHR37806">
    <property type="entry name" value="LMO0724 PROTEIN"/>
    <property type="match status" value="1"/>
</dbReference>
<dbReference type="Gene3D" id="3.90.70.10">
    <property type="entry name" value="Cysteine proteinases"/>
    <property type="match status" value="1"/>
</dbReference>